<feature type="transmembrane region" description="Helical" evidence="7">
    <location>
        <begin position="324"/>
        <end position="341"/>
    </location>
</feature>
<dbReference type="PIRSF" id="PIRSF005799">
    <property type="entry name" value="UDP-gal_transpt"/>
    <property type="match status" value="1"/>
</dbReference>
<comment type="similarity">
    <text evidence="2">Belongs to the nucleotide-sugar transporter family. SLC35A subfamily.</text>
</comment>
<feature type="transmembrane region" description="Helical" evidence="7">
    <location>
        <begin position="274"/>
        <end position="294"/>
    </location>
</feature>
<evidence type="ECO:0000256" key="5">
    <source>
        <dbReference type="ARBA" id="ARBA00022989"/>
    </source>
</evidence>
<dbReference type="NCBIfam" id="TIGR00803">
    <property type="entry name" value="nst"/>
    <property type="match status" value="1"/>
</dbReference>
<feature type="transmembrane region" description="Helical" evidence="7">
    <location>
        <begin position="109"/>
        <end position="132"/>
    </location>
</feature>
<name>A0AAN9BEB6_9CAEN</name>
<keyword evidence="10" id="KW-1185">Reference proteome</keyword>
<evidence type="ECO:0000256" key="1">
    <source>
        <dbReference type="ARBA" id="ARBA00004141"/>
    </source>
</evidence>
<dbReference type="EMBL" id="JBAMIC010000010">
    <property type="protein sequence ID" value="KAK7101860.1"/>
    <property type="molecule type" value="Genomic_DNA"/>
</dbReference>
<feature type="transmembrane region" description="Helical" evidence="7">
    <location>
        <begin position="138"/>
        <end position="159"/>
    </location>
</feature>
<comment type="caution">
    <text evidence="9">The sequence shown here is derived from an EMBL/GenBank/DDBJ whole genome shotgun (WGS) entry which is preliminary data.</text>
</comment>
<dbReference type="Pfam" id="PF04142">
    <property type="entry name" value="Nuc_sug_transp"/>
    <property type="match status" value="1"/>
</dbReference>
<feature type="transmembrane region" description="Helical" evidence="7">
    <location>
        <begin position="37"/>
        <end position="57"/>
    </location>
</feature>
<evidence type="ECO:0000256" key="7">
    <source>
        <dbReference type="SAM" id="Phobius"/>
    </source>
</evidence>
<dbReference type="Gene3D" id="1.10.3730.20">
    <property type="match status" value="1"/>
</dbReference>
<comment type="subcellular location">
    <subcellularLocation>
        <location evidence="1">Membrane</location>
        <topology evidence="1">Multi-pass membrane protein</topology>
    </subcellularLocation>
</comment>
<dbReference type="SUPFAM" id="SSF103481">
    <property type="entry name" value="Multidrug resistance efflux transporter EmrE"/>
    <property type="match status" value="1"/>
</dbReference>
<evidence type="ECO:0008006" key="11">
    <source>
        <dbReference type="Google" id="ProtNLM"/>
    </source>
</evidence>
<evidence type="ECO:0000256" key="4">
    <source>
        <dbReference type="ARBA" id="ARBA00022692"/>
    </source>
</evidence>
<dbReference type="GO" id="GO:0000139">
    <property type="term" value="C:Golgi membrane"/>
    <property type="evidence" value="ECO:0007669"/>
    <property type="project" value="InterPro"/>
</dbReference>
<keyword evidence="5 7" id="KW-1133">Transmembrane helix</keyword>
<feature type="transmembrane region" description="Helical" evidence="7">
    <location>
        <begin position="168"/>
        <end position="185"/>
    </location>
</feature>
<evidence type="ECO:0000256" key="6">
    <source>
        <dbReference type="ARBA" id="ARBA00023136"/>
    </source>
</evidence>
<dbReference type="Proteomes" id="UP001374579">
    <property type="component" value="Unassembled WGS sequence"/>
</dbReference>
<evidence type="ECO:0000256" key="2">
    <source>
        <dbReference type="ARBA" id="ARBA00009976"/>
    </source>
</evidence>
<keyword evidence="4 7" id="KW-0812">Transmembrane</keyword>
<evidence type="ECO:0000313" key="10">
    <source>
        <dbReference type="Proteomes" id="UP001374579"/>
    </source>
</evidence>
<dbReference type="GO" id="GO:0015165">
    <property type="term" value="F:pyrimidine nucleotide-sugar transmembrane transporter activity"/>
    <property type="evidence" value="ECO:0007669"/>
    <property type="project" value="InterPro"/>
</dbReference>
<dbReference type="AlphaFoldDB" id="A0AAN9BEB6"/>
<feature type="transmembrane region" description="Helical" evidence="7">
    <location>
        <begin position="205"/>
        <end position="226"/>
    </location>
</feature>
<keyword evidence="3" id="KW-0762">Sugar transport</keyword>
<reference evidence="9 10" key="1">
    <citation type="submission" date="2024-02" db="EMBL/GenBank/DDBJ databases">
        <title>Chromosome-scale genome assembly of the rough periwinkle Littorina saxatilis.</title>
        <authorList>
            <person name="De Jode A."/>
            <person name="Faria R."/>
            <person name="Formenti G."/>
            <person name="Sims Y."/>
            <person name="Smith T.P."/>
            <person name="Tracey A."/>
            <person name="Wood J.M.D."/>
            <person name="Zagrodzka Z.B."/>
            <person name="Johannesson K."/>
            <person name="Butlin R.K."/>
            <person name="Leder E.H."/>
        </authorList>
    </citation>
    <scope>NUCLEOTIDE SEQUENCE [LARGE SCALE GENOMIC DNA]</scope>
    <source>
        <strain evidence="9">Snail1</strain>
        <tissue evidence="9">Muscle</tissue>
    </source>
</reference>
<dbReference type="InterPro" id="IPR037185">
    <property type="entry name" value="EmrE-like"/>
</dbReference>
<evidence type="ECO:0000313" key="9">
    <source>
        <dbReference type="EMBL" id="KAK7101860.1"/>
    </source>
</evidence>
<dbReference type="InterPro" id="IPR007271">
    <property type="entry name" value="Nuc_sug_transpt"/>
</dbReference>
<accession>A0AAN9BEB6</accession>
<feature type="transmembrane region" description="Helical" evidence="7">
    <location>
        <begin position="238"/>
        <end position="254"/>
    </location>
</feature>
<evidence type="ECO:0000256" key="3">
    <source>
        <dbReference type="ARBA" id="ARBA00022597"/>
    </source>
</evidence>
<dbReference type="PANTHER" id="PTHR10231">
    <property type="entry name" value="NUCLEOTIDE-SUGAR TRANSMEMBRANE TRANSPORTER"/>
    <property type="match status" value="1"/>
</dbReference>
<organism evidence="9 10">
    <name type="scientific">Littorina saxatilis</name>
    <dbReference type="NCBI Taxonomy" id="31220"/>
    <lineage>
        <taxon>Eukaryota</taxon>
        <taxon>Metazoa</taxon>
        <taxon>Spiralia</taxon>
        <taxon>Lophotrochozoa</taxon>
        <taxon>Mollusca</taxon>
        <taxon>Gastropoda</taxon>
        <taxon>Caenogastropoda</taxon>
        <taxon>Littorinimorpha</taxon>
        <taxon>Littorinoidea</taxon>
        <taxon>Littorinidae</taxon>
        <taxon>Littorina</taxon>
    </lineage>
</organism>
<dbReference type="EMBL" id="JBAMIC010000010">
    <property type="protein sequence ID" value="KAK7101858.1"/>
    <property type="molecule type" value="Genomic_DNA"/>
</dbReference>
<gene>
    <name evidence="8" type="ORF">V1264_020174</name>
    <name evidence="9" type="ORF">V1264_020176</name>
</gene>
<proteinExistence type="inferred from homology"/>
<feature type="transmembrane region" description="Helical" evidence="7">
    <location>
        <begin position="69"/>
        <end position="88"/>
    </location>
</feature>
<keyword evidence="6 7" id="KW-0472">Membrane</keyword>
<keyword evidence="3" id="KW-0813">Transport</keyword>
<evidence type="ECO:0000313" key="8">
    <source>
        <dbReference type="EMBL" id="KAK7101858.1"/>
    </source>
</evidence>
<protein>
    <recommendedName>
        <fullName evidence="11">UDP-N-acetylglucosamine transporter</fullName>
    </recommendedName>
</protein>
<sequence length="365" mass="39989">MTARLDDGLDKMEAGRASEIRARRANTTGASPRVMKVVSLLLLTPQYAVLILTMRWARTRPGPLFTSSTAVLLAEVVKTCTCIFIILVQERSVSLWAHHIYKELLCRPWDFLKVCIPSLLFVIQNNLVYVAVSNLDAATFQVTYQLKILTTAVFSVVLLKKRLSRPQWMALLLLFIGVSIIQVQSTSGSSKADSSPSAQSPVRGLAAVIACCCLSGFANVFFEMLLKGGKQSVWMRNIQLGLSGTILGAMAVWINDGSKIRDQGFFFGYDELVWSVVLLQSLGGLLVATVIKYADNILKGFSTAGSILLSCIASIYIFDFQVTMEFVVGTTLVILAVYLYSSFPATTPGLEINIEAPPKKPVEQV</sequence>
<feature type="transmembrane region" description="Helical" evidence="7">
    <location>
        <begin position="301"/>
        <end position="318"/>
    </location>
</feature>